<keyword evidence="8 11" id="KW-0498">Mitosis</keyword>
<evidence type="ECO:0000313" key="14">
    <source>
        <dbReference type="Proteomes" id="UP000095023"/>
    </source>
</evidence>
<comment type="similarity">
    <text evidence="3 11">Belongs to the CND2 (condensin subunit 2) family.</text>
</comment>
<keyword evidence="14" id="KW-1185">Reference proteome</keyword>
<evidence type="ECO:0000256" key="1">
    <source>
        <dbReference type="ARBA" id="ARBA00004286"/>
    </source>
</evidence>
<dbReference type="PIRSF" id="PIRSF017126">
    <property type="entry name" value="Condensin_H"/>
    <property type="match status" value="1"/>
</dbReference>
<dbReference type="GO" id="GO:0051301">
    <property type="term" value="P:cell division"/>
    <property type="evidence" value="ECO:0007669"/>
    <property type="project" value="UniProtKB-KW"/>
</dbReference>
<dbReference type="GO" id="GO:0003682">
    <property type="term" value="F:chromatin binding"/>
    <property type="evidence" value="ECO:0007669"/>
    <property type="project" value="TreeGrafter"/>
</dbReference>
<protein>
    <recommendedName>
        <fullName evidence="4 11">Condensin complex subunit 2</fullName>
    </recommendedName>
</protein>
<dbReference type="InterPro" id="IPR022816">
    <property type="entry name" value="Condensin_barren_su2"/>
</dbReference>
<sequence length="806" mass="90381">MNRSESVVNTPINKRRRRSLQGPNVPTDDLNATPGRTPFKISNTSLAVNANSTEKQQRMSERRTSSSSFSTPRYMTPKQALRQRLSGSGISSPASPIVTVELDQFNQWLKLANEGKITQFNTWEIDLIDYFDDMSLLMENGKLNFKTAAATLSGSMKVFSSRVGAVAVDSSKLLHNIIGADSEAVHEKDGEEQTDKPKRTKKNGNKKVIADDIRTITRPASEIDRATDPLFHKTCSEFSEGGTTGLLFNTLSIDHSGRYGFDTRELDEIVEEDRPNDQPELNYSDMYKDSNDIPSSAHEQLPIGTQLNSTVKYGFSLTALKELFIGSLEALDSLDVCPTLKGFNITGSTQYSVPSLQELMDDYADYPGRNEFESSVESNINDDPVTDAPEFEAEPTQFEAEADYEPMGIVDERLMDHQEENISQLWGVPEIPYRPDTVQTALKAFDDARVFVTSKFEGGPVDNEHDSDDKADGAGMPYRVGDAMFAQFDKALAKSWAGPSQFKPGRFTLEKLKQSKVKEARAKKSELIIDFSEVSPDVEELFRPGRASINLPRKQLSNSSRFLLPDDCHFSSERILRLFIKPESRISVRRQFGTVFIDHGAGEAKNIASEWPEELQPDVGSHPDDNEVYGGYGSDFFDNNAPLPFTTDEDFLGLDKADNDVFVDANEMDIGEDDGDTTCDYGKRQKYIKLKLTRASRMIYSKKPKTVDVRKLKRNLWDSLQLIDYAEDRDNGKTYEMPPPKPLARLASDLKSKYQEKEYKEISTSMCFLSVLHLANEKGLQLKSLNGFKGLFISLQPTARVMDLAE</sequence>
<evidence type="ECO:0000313" key="13">
    <source>
        <dbReference type="EMBL" id="ODV90924.1"/>
    </source>
</evidence>
<feature type="region of interest" description="Disordered" evidence="12">
    <location>
        <begin position="184"/>
        <end position="207"/>
    </location>
</feature>
<evidence type="ECO:0000256" key="4">
    <source>
        <dbReference type="ARBA" id="ARBA00016065"/>
    </source>
</evidence>
<dbReference type="GO" id="GO:0005737">
    <property type="term" value="C:cytoplasm"/>
    <property type="evidence" value="ECO:0007669"/>
    <property type="project" value="UniProtKB-SubCell"/>
</dbReference>
<name>A0A1E4TGN0_9ASCO</name>
<organism evidence="13 14">
    <name type="scientific">Tortispora caseinolytica NRRL Y-17796</name>
    <dbReference type="NCBI Taxonomy" id="767744"/>
    <lineage>
        <taxon>Eukaryota</taxon>
        <taxon>Fungi</taxon>
        <taxon>Dikarya</taxon>
        <taxon>Ascomycota</taxon>
        <taxon>Saccharomycotina</taxon>
        <taxon>Trigonopsidomycetes</taxon>
        <taxon>Trigonopsidales</taxon>
        <taxon>Trigonopsidaceae</taxon>
        <taxon>Tortispora</taxon>
    </lineage>
</organism>
<feature type="compositionally biased region" description="Polar residues" evidence="12">
    <location>
        <begin position="1"/>
        <end position="12"/>
    </location>
</feature>
<comment type="subcellular location">
    <subcellularLocation>
        <location evidence="1">Chromosome</location>
    </subcellularLocation>
    <subcellularLocation>
        <location evidence="2">Cytoplasm</location>
    </subcellularLocation>
</comment>
<proteinExistence type="inferred from homology"/>
<keyword evidence="9 11" id="KW-0226">DNA condensation</keyword>
<feature type="compositionally biased region" description="Basic and acidic residues" evidence="12">
    <location>
        <begin position="55"/>
        <end position="64"/>
    </location>
</feature>
<dbReference type="EMBL" id="KV453842">
    <property type="protein sequence ID" value="ODV90924.1"/>
    <property type="molecule type" value="Genomic_DNA"/>
</dbReference>
<evidence type="ECO:0000256" key="8">
    <source>
        <dbReference type="ARBA" id="ARBA00022776"/>
    </source>
</evidence>
<keyword evidence="5" id="KW-0158">Chromosome</keyword>
<evidence type="ECO:0000256" key="3">
    <source>
        <dbReference type="ARBA" id="ARBA00009471"/>
    </source>
</evidence>
<keyword evidence="6" id="KW-0963">Cytoplasm</keyword>
<dbReference type="AlphaFoldDB" id="A0A1E4TGN0"/>
<evidence type="ECO:0000256" key="12">
    <source>
        <dbReference type="SAM" id="MobiDB-lite"/>
    </source>
</evidence>
<evidence type="ECO:0000256" key="11">
    <source>
        <dbReference type="PIRNR" id="PIRNR017126"/>
    </source>
</evidence>
<dbReference type="PANTHER" id="PTHR13108:SF9">
    <property type="entry name" value="CONDENSIN COMPLEX SUBUNIT 2"/>
    <property type="match status" value="1"/>
</dbReference>
<feature type="compositionally biased region" description="Polar residues" evidence="12">
    <location>
        <begin position="40"/>
        <end position="54"/>
    </location>
</feature>
<comment type="function">
    <text evidence="11">Regulatory subunit of the condensin complex, a complex required for conversion of interphase chromatin into mitotic-like condense chromosomes.</text>
</comment>
<dbReference type="Pfam" id="PF05786">
    <property type="entry name" value="Cnd2"/>
    <property type="match status" value="1"/>
</dbReference>
<gene>
    <name evidence="13" type="ORF">CANCADRAFT_44552</name>
</gene>
<feature type="region of interest" description="Disordered" evidence="12">
    <location>
        <begin position="1"/>
        <end position="73"/>
    </location>
</feature>
<keyword evidence="7 11" id="KW-0132">Cell division</keyword>
<evidence type="ECO:0000256" key="7">
    <source>
        <dbReference type="ARBA" id="ARBA00022618"/>
    </source>
</evidence>
<reference evidence="14" key="1">
    <citation type="submission" date="2016-02" db="EMBL/GenBank/DDBJ databases">
        <title>Comparative genomics of biotechnologically important yeasts.</title>
        <authorList>
            <consortium name="DOE Joint Genome Institute"/>
            <person name="Riley R."/>
            <person name="Haridas S."/>
            <person name="Wolfe K.H."/>
            <person name="Lopes M.R."/>
            <person name="Hittinger C.T."/>
            <person name="Goker M."/>
            <person name="Salamov A."/>
            <person name="Wisecaver J."/>
            <person name="Long T.M."/>
            <person name="Aerts A.L."/>
            <person name="Barry K."/>
            <person name="Choi C."/>
            <person name="Clum A."/>
            <person name="Coughlan A.Y."/>
            <person name="Deshpande S."/>
            <person name="Douglass A.P."/>
            <person name="Hanson S.J."/>
            <person name="Klenk H.-P."/>
            <person name="Labutti K."/>
            <person name="Lapidus A."/>
            <person name="Lindquist E."/>
            <person name="Lipzen A."/>
            <person name="Meier-Kolthoff J.P."/>
            <person name="Ohm R.A."/>
            <person name="Otillar R.P."/>
            <person name="Pangilinan J."/>
            <person name="Peng Y."/>
            <person name="Rokas A."/>
            <person name="Rosa C.A."/>
            <person name="Scheuner C."/>
            <person name="Sibirny A.A."/>
            <person name="Slot J.C."/>
            <person name="Stielow J.B."/>
            <person name="Sun H."/>
            <person name="Kurtzman C.P."/>
            <person name="Blackwell M."/>
            <person name="Jeffries T.W."/>
            <person name="Grigoriev I.V."/>
        </authorList>
    </citation>
    <scope>NUCLEOTIDE SEQUENCE [LARGE SCALE GENOMIC DNA]</scope>
    <source>
        <strain evidence="14">NRRL Y-17796</strain>
    </source>
</reference>
<dbReference type="PANTHER" id="PTHR13108">
    <property type="entry name" value="CONDENSIN COMPLEX SUBUNIT 2"/>
    <property type="match status" value="1"/>
</dbReference>
<evidence type="ECO:0000256" key="6">
    <source>
        <dbReference type="ARBA" id="ARBA00022490"/>
    </source>
</evidence>
<evidence type="ECO:0000256" key="9">
    <source>
        <dbReference type="ARBA" id="ARBA00023067"/>
    </source>
</evidence>
<dbReference type="GO" id="GO:0007076">
    <property type="term" value="P:mitotic chromosome condensation"/>
    <property type="evidence" value="ECO:0007669"/>
    <property type="project" value="InterPro"/>
</dbReference>
<evidence type="ECO:0000256" key="10">
    <source>
        <dbReference type="ARBA" id="ARBA00023306"/>
    </source>
</evidence>
<dbReference type="Proteomes" id="UP000095023">
    <property type="component" value="Unassembled WGS sequence"/>
</dbReference>
<feature type="compositionally biased region" description="Basic and acidic residues" evidence="12">
    <location>
        <begin position="184"/>
        <end position="197"/>
    </location>
</feature>
<dbReference type="OrthoDB" id="362021at2759"/>
<dbReference type="GO" id="GO:0000796">
    <property type="term" value="C:condensin complex"/>
    <property type="evidence" value="ECO:0007669"/>
    <property type="project" value="InterPro"/>
</dbReference>
<evidence type="ECO:0000256" key="5">
    <source>
        <dbReference type="ARBA" id="ARBA00022454"/>
    </source>
</evidence>
<evidence type="ECO:0000256" key="2">
    <source>
        <dbReference type="ARBA" id="ARBA00004496"/>
    </source>
</evidence>
<keyword evidence="10 11" id="KW-0131">Cell cycle</keyword>
<accession>A0A1E4TGN0</accession>